<dbReference type="Proteomes" id="UP001597509">
    <property type="component" value="Unassembled WGS sequence"/>
</dbReference>
<keyword evidence="3" id="KW-1185">Reference proteome</keyword>
<reference evidence="3" key="1">
    <citation type="journal article" date="2019" name="Int. J. Syst. Evol. Microbiol.">
        <title>The Global Catalogue of Microorganisms (GCM) 10K type strain sequencing project: providing services to taxonomists for standard genome sequencing and annotation.</title>
        <authorList>
            <consortium name="The Broad Institute Genomics Platform"/>
            <consortium name="The Broad Institute Genome Sequencing Center for Infectious Disease"/>
            <person name="Wu L."/>
            <person name="Ma J."/>
        </authorList>
    </citation>
    <scope>NUCLEOTIDE SEQUENCE [LARGE SCALE GENOMIC DNA]</scope>
    <source>
        <strain evidence="3">KCTC 22209</strain>
    </source>
</reference>
<dbReference type="RefSeq" id="WP_380920785.1">
    <property type="nucleotide sequence ID" value="NZ_JBHUPE010000004.1"/>
</dbReference>
<evidence type="ECO:0000256" key="1">
    <source>
        <dbReference type="SAM" id="Phobius"/>
    </source>
</evidence>
<keyword evidence="1" id="KW-0472">Membrane</keyword>
<evidence type="ECO:0000313" key="2">
    <source>
        <dbReference type="EMBL" id="MFD2904642.1"/>
    </source>
</evidence>
<keyword evidence="1" id="KW-0812">Transmembrane</keyword>
<comment type="caution">
    <text evidence="2">The sequence shown here is derived from an EMBL/GenBank/DDBJ whole genome shotgun (WGS) entry which is preliminary data.</text>
</comment>
<feature type="transmembrane region" description="Helical" evidence="1">
    <location>
        <begin position="114"/>
        <end position="139"/>
    </location>
</feature>
<keyword evidence="1" id="KW-1133">Transmembrane helix</keyword>
<protein>
    <submittedName>
        <fullName evidence="2">Uncharacterized protein</fullName>
    </submittedName>
</protein>
<sequence length="333" mass="38798">MTSIKRNKIFLYVLILIIVPIVFNKLGYQFSWNSNPIWSTKFFLLSFIVSIYLFTSLIMVGGMRYVFAERLENSRADWSGVTAKMAYYISSVVPSLFVLLVFTSAWIWHREDFWNMLLLFSIYKASIICLVLVWMAYLIKYNTAWALFYPQKNVVEVVKEVLIEKFVEVPVQTHDASGLPAKIALNEMYTYLVHVAGVGPLFLDMWMVRFFDLVAIKTESKSYHIIFSDGAMVRCDHIMKVLATLDLKHWMVKISDRYMVNMLLVDFPHYKAGRSLLLHKESLEGLARKMAKSDITLMLTMGAGITDRYIKEFWSKRNSLTHVGWDTWVPIRK</sequence>
<feature type="transmembrane region" description="Helical" evidence="1">
    <location>
        <begin position="9"/>
        <end position="30"/>
    </location>
</feature>
<accession>A0ABW5YW54</accession>
<organism evidence="2 3">
    <name type="scientific">Sphingobacterium anhuiense</name>
    <dbReference type="NCBI Taxonomy" id="493780"/>
    <lineage>
        <taxon>Bacteria</taxon>
        <taxon>Pseudomonadati</taxon>
        <taxon>Bacteroidota</taxon>
        <taxon>Sphingobacteriia</taxon>
        <taxon>Sphingobacteriales</taxon>
        <taxon>Sphingobacteriaceae</taxon>
        <taxon>Sphingobacterium</taxon>
    </lineage>
</organism>
<feature type="transmembrane region" description="Helical" evidence="1">
    <location>
        <begin position="42"/>
        <end position="67"/>
    </location>
</feature>
<name>A0ABW5YW54_9SPHI</name>
<proteinExistence type="predicted"/>
<gene>
    <name evidence="2" type="ORF">ACFS6I_11935</name>
</gene>
<feature type="transmembrane region" description="Helical" evidence="1">
    <location>
        <begin position="87"/>
        <end position="108"/>
    </location>
</feature>
<evidence type="ECO:0000313" key="3">
    <source>
        <dbReference type="Proteomes" id="UP001597509"/>
    </source>
</evidence>
<dbReference type="EMBL" id="JBHUPE010000004">
    <property type="protein sequence ID" value="MFD2904642.1"/>
    <property type="molecule type" value="Genomic_DNA"/>
</dbReference>